<dbReference type="Proteomes" id="UP000824540">
    <property type="component" value="Unassembled WGS sequence"/>
</dbReference>
<dbReference type="EMBL" id="JAFBMS010000002">
    <property type="protein sequence ID" value="KAG9354647.1"/>
    <property type="molecule type" value="Genomic_DNA"/>
</dbReference>
<proteinExistence type="predicted"/>
<sequence>MEGASQHSERAVHTSVRQGSVLCGGVCTPGESLGTQLKTTVGPVLSWVMGSYMPNTAAGYDWAGVSLGAPKAPVHIEMVGTVPERSGRVLLSEVQEGLPVQ</sequence>
<accession>A0A8T2PTA6</accession>
<dbReference type="AlphaFoldDB" id="A0A8T2PTA6"/>
<reference evidence="1" key="1">
    <citation type="thesis" date="2021" institute="BYU ScholarsArchive" country="Provo, UT, USA">
        <title>Applications of and Algorithms for Genome Assembly and Genomic Analyses with an Emphasis on Marine Teleosts.</title>
        <authorList>
            <person name="Pickett B.D."/>
        </authorList>
    </citation>
    <scope>NUCLEOTIDE SEQUENCE</scope>
    <source>
        <strain evidence="1">HI-2016</strain>
    </source>
</reference>
<comment type="caution">
    <text evidence="1">The sequence shown here is derived from an EMBL/GenBank/DDBJ whole genome shotgun (WGS) entry which is preliminary data.</text>
</comment>
<organism evidence="1 2">
    <name type="scientific">Albula glossodonta</name>
    <name type="common">roundjaw bonefish</name>
    <dbReference type="NCBI Taxonomy" id="121402"/>
    <lineage>
        <taxon>Eukaryota</taxon>
        <taxon>Metazoa</taxon>
        <taxon>Chordata</taxon>
        <taxon>Craniata</taxon>
        <taxon>Vertebrata</taxon>
        <taxon>Euteleostomi</taxon>
        <taxon>Actinopterygii</taxon>
        <taxon>Neopterygii</taxon>
        <taxon>Teleostei</taxon>
        <taxon>Albuliformes</taxon>
        <taxon>Albulidae</taxon>
        <taxon>Albula</taxon>
    </lineage>
</organism>
<protein>
    <submittedName>
        <fullName evidence="1">Uncharacterized protein</fullName>
    </submittedName>
</protein>
<evidence type="ECO:0000313" key="1">
    <source>
        <dbReference type="EMBL" id="KAG9354647.1"/>
    </source>
</evidence>
<name>A0A8T2PTA6_9TELE</name>
<keyword evidence="2" id="KW-1185">Reference proteome</keyword>
<evidence type="ECO:0000313" key="2">
    <source>
        <dbReference type="Proteomes" id="UP000824540"/>
    </source>
</evidence>
<gene>
    <name evidence="1" type="ORF">JZ751_001360</name>
</gene>